<dbReference type="Proteomes" id="UP000634308">
    <property type="component" value="Unassembled WGS sequence"/>
</dbReference>
<dbReference type="SUPFAM" id="SSF49313">
    <property type="entry name" value="Cadherin-like"/>
    <property type="match status" value="1"/>
</dbReference>
<feature type="compositionally biased region" description="Basic and acidic residues" evidence="1">
    <location>
        <begin position="282"/>
        <end position="298"/>
    </location>
</feature>
<dbReference type="EMBL" id="BMQM01000005">
    <property type="protein sequence ID" value="GGR51962.1"/>
    <property type="molecule type" value="Genomic_DNA"/>
</dbReference>
<dbReference type="InterPro" id="IPR013783">
    <property type="entry name" value="Ig-like_fold"/>
</dbReference>
<dbReference type="Pfam" id="PF05345">
    <property type="entry name" value="He_PIG"/>
    <property type="match status" value="1"/>
</dbReference>
<comment type="caution">
    <text evidence="2">The sequence shown here is derived from an EMBL/GenBank/DDBJ whole genome shotgun (WGS) entry which is preliminary data.</text>
</comment>
<name>A0ABQ2RRW5_9DEIO</name>
<accession>A0ABQ2RRW5</accession>
<feature type="compositionally biased region" description="Low complexity" evidence="1">
    <location>
        <begin position="299"/>
        <end position="329"/>
    </location>
</feature>
<dbReference type="Gene3D" id="2.60.40.10">
    <property type="entry name" value="Immunoglobulins"/>
    <property type="match status" value="1"/>
</dbReference>
<sequence>MRISANLTAPAGGGGYTAGHMAFHRVAARVVLAGLLTVPLASCGQEITGSSASSATDILYFADSPSGMPPLYVNETYSAPVTVAGGAGPYAARVTGGTLPPGLKLSGLTLSGTPTRTGTFAFTVEVTDANLSTKSKEFRVTVQDLPALSLTPTLPGGEIRGNTRIPVTITAPRTVRAARLVWDLPAGVSVSAAQPGESGGVLFWRQDGQRVTVDVGFKNVPRSGARVALLTLKVTKPVTLTAANLGFEARDGQGKLLSEKLTPDAQKARDEAAAKASAQKAATEKAAAEKAAGEKAAEKAPAAPAGTAGQDGAPVAPATTVPADVAPAGTPAPPATEPPTTEPPTTQPPTTEPPVTPPASGGQP</sequence>
<evidence type="ECO:0000313" key="2">
    <source>
        <dbReference type="EMBL" id="GGR51962.1"/>
    </source>
</evidence>
<evidence type="ECO:0000313" key="3">
    <source>
        <dbReference type="Proteomes" id="UP000634308"/>
    </source>
</evidence>
<keyword evidence="3" id="KW-1185">Reference proteome</keyword>
<gene>
    <name evidence="2" type="ORF">GCM10008959_11600</name>
</gene>
<organism evidence="2 3">
    <name type="scientific">Deinococcus seoulensis</name>
    <dbReference type="NCBI Taxonomy" id="1837379"/>
    <lineage>
        <taxon>Bacteria</taxon>
        <taxon>Thermotogati</taxon>
        <taxon>Deinococcota</taxon>
        <taxon>Deinococci</taxon>
        <taxon>Deinococcales</taxon>
        <taxon>Deinococcaceae</taxon>
        <taxon>Deinococcus</taxon>
    </lineage>
</organism>
<evidence type="ECO:0000256" key="1">
    <source>
        <dbReference type="SAM" id="MobiDB-lite"/>
    </source>
</evidence>
<feature type="compositionally biased region" description="Basic and acidic residues" evidence="1">
    <location>
        <begin position="263"/>
        <end position="273"/>
    </location>
</feature>
<feature type="compositionally biased region" description="Pro residues" evidence="1">
    <location>
        <begin position="330"/>
        <end position="357"/>
    </location>
</feature>
<reference evidence="3" key="1">
    <citation type="journal article" date="2019" name="Int. J. Syst. Evol. Microbiol.">
        <title>The Global Catalogue of Microorganisms (GCM) 10K type strain sequencing project: providing services to taxonomists for standard genome sequencing and annotation.</title>
        <authorList>
            <consortium name="The Broad Institute Genomics Platform"/>
            <consortium name="The Broad Institute Genome Sequencing Center for Infectious Disease"/>
            <person name="Wu L."/>
            <person name="Ma J."/>
        </authorList>
    </citation>
    <scope>NUCLEOTIDE SEQUENCE [LARGE SCALE GENOMIC DNA]</scope>
    <source>
        <strain evidence="3">JCM 31404</strain>
    </source>
</reference>
<dbReference type="InterPro" id="IPR015919">
    <property type="entry name" value="Cadherin-like_sf"/>
</dbReference>
<feature type="region of interest" description="Disordered" evidence="1">
    <location>
        <begin position="263"/>
        <end position="364"/>
    </location>
</feature>
<protein>
    <submittedName>
        <fullName evidence="2">Uncharacterized protein</fullName>
    </submittedName>
</protein>
<proteinExistence type="predicted"/>